<evidence type="ECO:0000256" key="4">
    <source>
        <dbReference type="HAMAP-Rule" id="MF_01963"/>
    </source>
</evidence>
<dbReference type="NCBIfam" id="NF006492">
    <property type="entry name" value="PRK08931.1"/>
    <property type="match status" value="1"/>
</dbReference>
<feature type="binding site" evidence="4">
    <location>
        <position position="186"/>
    </location>
    <ligand>
        <name>phosphate</name>
        <dbReference type="ChEBI" id="CHEBI:43474"/>
    </ligand>
</feature>
<dbReference type="GO" id="GO:0006166">
    <property type="term" value="P:purine ribonucleoside salvage"/>
    <property type="evidence" value="ECO:0007669"/>
    <property type="project" value="UniProtKB-KW"/>
</dbReference>
<dbReference type="GO" id="GO:0017061">
    <property type="term" value="F:S-methyl-5-thioadenosine phosphorylase activity"/>
    <property type="evidence" value="ECO:0007669"/>
    <property type="project" value="UniProtKB-UniRule"/>
</dbReference>
<accession>A0A5R9JAK4</accession>
<evidence type="ECO:0000256" key="1">
    <source>
        <dbReference type="ARBA" id="ARBA00022676"/>
    </source>
</evidence>
<dbReference type="EC" id="2.4.2.28" evidence="4"/>
<feature type="binding site" evidence="4">
    <location>
        <position position="185"/>
    </location>
    <ligand>
        <name>substrate</name>
    </ligand>
</feature>
<dbReference type="AlphaFoldDB" id="A0A5R9JAK4"/>
<dbReference type="InterPro" id="IPR018099">
    <property type="entry name" value="Purine_phosphorylase-2_CS"/>
</dbReference>
<name>A0A5R9JAK4_9PROT</name>
<dbReference type="OrthoDB" id="1523230at2"/>
<dbReference type="PANTHER" id="PTHR42679">
    <property type="entry name" value="S-METHYL-5'-THIOADENOSINE PHOSPHORYLASE"/>
    <property type="match status" value="1"/>
</dbReference>
<evidence type="ECO:0000256" key="2">
    <source>
        <dbReference type="ARBA" id="ARBA00022679"/>
    </source>
</evidence>
<dbReference type="InterPro" id="IPR035994">
    <property type="entry name" value="Nucleoside_phosphorylase_sf"/>
</dbReference>
<feature type="site" description="Important for substrate specificity" evidence="4">
    <location>
        <position position="222"/>
    </location>
</feature>
<evidence type="ECO:0000259" key="5">
    <source>
        <dbReference type="Pfam" id="PF01048"/>
    </source>
</evidence>
<keyword evidence="1 4" id="KW-0328">Glycosyltransferase</keyword>
<feature type="binding site" evidence="4">
    <location>
        <begin position="87"/>
        <end position="88"/>
    </location>
    <ligand>
        <name>phosphate</name>
        <dbReference type="ChEBI" id="CHEBI:43474"/>
    </ligand>
</feature>
<feature type="site" description="Important for substrate specificity" evidence="4">
    <location>
        <position position="167"/>
    </location>
</feature>
<dbReference type="Gene3D" id="3.40.50.1580">
    <property type="entry name" value="Nucleoside phosphorylase domain"/>
    <property type="match status" value="1"/>
</dbReference>
<comment type="similarity">
    <text evidence="4">Belongs to the PNP/MTAP phosphorylase family. MTAP subfamily.</text>
</comment>
<feature type="domain" description="Nucleoside phosphorylase" evidence="5">
    <location>
        <begin position="6"/>
        <end position="244"/>
    </location>
</feature>
<dbReference type="HAMAP" id="MF_01963">
    <property type="entry name" value="MTAP"/>
    <property type="match status" value="1"/>
</dbReference>
<dbReference type="EMBL" id="VCDI01000001">
    <property type="protein sequence ID" value="TLU73833.1"/>
    <property type="molecule type" value="Genomic_DNA"/>
</dbReference>
<comment type="catalytic activity">
    <reaction evidence="4">
        <text>S-methyl-5'-thioadenosine + phosphate = 5-(methylsulfanyl)-alpha-D-ribose 1-phosphate + adenine</text>
        <dbReference type="Rhea" id="RHEA:11852"/>
        <dbReference type="ChEBI" id="CHEBI:16708"/>
        <dbReference type="ChEBI" id="CHEBI:17509"/>
        <dbReference type="ChEBI" id="CHEBI:43474"/>
        <dbReference type="ChEBI" id="CHEBI:58533"/>
        <dbReference type="EC" id="2.4.2.28"/>
    </reaction>
</comment>
<evidence type="ECO:0000313" key="6">
    <source>
        <dbReference type="EMBL" id="TLU73833.1"/>
    </source>
</evidence>
<reference evidence="6 7" key="1">
    <citation type="submission" date="2019-05" db="EMBL/GenBank/DDBJ databases">
        <authorList>
            <person name="Pankratov T."/>
            <person name="Grouzdev D."/>
        </authorList>
    </citation>
    <scope>NUCLEOTIDE SEQUENCE [LARGE SCALE GENOMIC DNA]</scope>
    <source>
        <strain evidence="6 7">KEBCLARHB70R</strain>
    </source>
</reference>
<feature type="binding site" evidence="4">
    <location>
        <begin position="54"/>
        <end position="55"/>
    </location>
    <ligand>
        <name>phosphate</name>
        <dbReference type="ChEBI" id="CHEBI:43474"/>
    </ligand>
</feature>
<dbReference type="InterPro" id="IPR000845">
    <property type="entry name" value="Nucleoside_phosphorylase_d"/>
</dbReference>
<comment type="caution">
    <text evidence="6">The sequence shown here is derived from an EMBL/GenBank/DDBJ whole genome shotgun (WGS) entry which is preliminary data.</text>
</comment>
<keyword evidence="3 4" id="KW-0660">Purine salvage</keyword>
<comment type="function">
    <text evidence="4">Catalyzes the reversible phosphorylation of S-methyl-5'-thioadenosine (MTA) to adenine and 5-methylthioribose-1-phosphate. Involved in the breakdown of MTA, a major by-product of polyamine biosynthesis. Responsible for the first step in the methionine salvage pathway after MTA has been generated from S-adenosylmethionine. Has broad substrate specificity with 6-aminopurine nucleosides as preferred substrates.</text>
</comment>
<dbReference type="FunFam" id="3.40.50.1580:FF:000012">
    <property type="entry name" value="Probable 6-oxopurine nucleoside phosphorylase"/>
    <property type="match status" value="1"/>
</dbReference>
<comment type="pathway">
    <text evidence="4">Amino-acid biosynthesis; L-methionine biosynthesis via salvage pathway; S-methyl-5-thio-alpha-D-ribose 1-phosphate from S-methyl-5'-thioadenosine (phosphorylase route): step 1/1.</text>
</comment>
<proteinExistence type="inferred from homology"/>
<dbReference type="CDD" id="cd09010">
    <property type="entry name" value="MTAP_SsMTAPII_like_MTIP"/>
    <property type="match status" value="1"/>
</dbReference>
<protein>
    <recommendedName>
        <fullName evidence="4">S-methyl-5'-thioadenosine phosphorylase</fullName>
        <ecNumber evidence="4">2.4.2.28</ecNumber>
    </recommendedName>
    <alternativeName>
        <fullName evidence="4">5'-methylthioadenosine phosphorylase</fullName>
        <shortName evidence="4">MTA phosphorylase</shortName>
        <shortName evidence="4">MTAP</shortName>
    </alternativeName>
</protein>
<dbReference type="GO" id="GO:0019509">
    <property type="term" value="P:L-methionine salvage from methylthioadenosine"/>
    <property type="evidence" value="ECO:0007669"/>
    <property type="project" value="UniProtKB-UniRule"/>
</dbReference>
<dbReference type="PROSITE" id="PS01240">
    <property type="entry name" value="PNP_MTAP_2"/>
    <property type="match status" value="1"/>
</dbReference>
<dbReference type="GO" id="GO:0005829">
    <property type="term" value="C:cytosol"/>
    <property type="evidence" value="ECO:0007669"/>
    <property type="project" value="TreeGrafter"/>
</dbReference>
<feature type="binding site" evidence="4">
    <location>
        <begin position="209"/>
        <end position="211"/>
    </location>
    <ligand>
        <name>substrate</name>
    </ligand>
</feature>
<dbReference type="SUPFAM" id="SSF53167">
    <property type="entry name" value="Purine and uridine phosphorylases"/>
    <property type="match status" value="1"/>
</dbReference>
<keyword evidence="7" id="KW-1185">Reference proteome</keyword>
<feature type="binding site" evidence="4">
    <location>
        <position position="12"/>
    </location>
    <ligand>
        <name>phosphate</name>
        <dbReference type="ChEBI" id="CHEBI:43474"/>
    </ligand>
</feature>
<dbReference type="Proteomes" id="UP000305654">
    <property type="component" value="Unassembled WGS sequence"/>
</dbReference>
<evidence type="ECO:0000313" key="7">
    <source>
        <dbReference type="Proteomes" id="UP000305654"/>
    </source>
</evidence>
<sequence>MIEPVIGLIGGSGLYDIAGLEDKQWRQVATPWGEPSDELLFGRLDGVRCVFLPRHGRGHRIPPSRLNYRANIDALKRSGVTDVVSLSAVGSLKEGLPPGHFVIIDQFIDRTFAREKSFFETGLVAHVSMADPLCPRIGDVLEAEARRQGLPVTRGGTYLVMEGPQFSTRAESELYRSWGCSVIGMTNMPEAKLAREAELCYASVAMVTDYDCWHDGHDSVTVDAVVQVMMSNADKARDLVRGVIPTLGRPRGPCPAGCDRALDHALITPPEARDPALVARLDAVAGRVLQPA</sequence>
<dbReference type="PANTHER" id="PTHR42679:SF2">
    <property type="entry name" value="S-METHYL-5'-THIOADENOSINE PHOSPHORYLASE"/>
    <property type="match status" value="1"/>
</dbReference>
<dbReference type="InterPro" id="IPR010044">
    <property type="entry name" value="MTAP"/>
</dbReference>
<dbReference type="UniPathway" id="UPA00904">
    <property type="reaction ID" value="UER00873"/>
</dbReference>
<dbReference type="NCBIfam" id="TIGR01694">
    <property type="entry name" value="MTAP"/>
    <property type="match status" value="1"/>
</dbReference>
<dbReference type="RefSeq" id="WP_138324086.1">
    <property type="nucleotide sequence ID" value="NZ_VCDI01000001.1"/>
</dbReference>
<evidence type="ECO:0000256" key="3">
    <source>
        <dbReference type="ARBA" id="ARBA00022726"/>
    </source>
</evidence>
<keyword evidence="2 4" id="KW-0808">Transferase</keyword>
<comment type="subunit">
    <text evidence="4">Homohexamer. Dimer of a homotrimer.</text>
</comment>
<organism evidence="6 7">
    <name type="scientific">Lichenicoccus roseus</name>
    <dbReference type="NCBI Taxonomy" id="2683649"/>
    <lineage>
        <taxon>Bacteria</taxon>
        <taxon>Pseudomonadati</taxon>
        <taxon>Pseudomonadota</taxon>
        <taxon>Alphaproteobacteria</taxon>
        <taxon>Acetobacterales</taxon>
        <taxon>Acetobacteraceae</taxon>
        <taxon>Lichenicoccus</taxon>
    </lineage>
</organism>
<gene>
    <name evidence="4" type="primary">mtnP</name>
    <name evidence="6" type="ORF">FE263_00930</name>
</gene>
<dbReference type="Pfam" id="PF01048">
    <property type="entry name" value="PNP_UDP_1"/>
    <property type="match status" value="1"/>
</dbReference>